<keyword evidence="8 11" id="KW-0472">Membrane</keyword>
<evidence type="ECO:0000313" key="16">
    <source>
        <dbReference type="Proteomes" id="UP000230750"/>
    </source>
</evidence>
<protein>
    <recommendedName>
        <fullName evidence="11">Fucosyltransferase</fullName>
        <ecNumber evidence="11">2.4.1.-</ecNumber>
    </recommendedName>
</protein>
<evidence type="ECO:0000256" key="6">
    <source>
        <dbReference type="ARBA" id="ARBA00022968"/>
    </source>
</evidence>
<evidence type="ECO:0000256" key="1">
    <source>
        <dbReference type="ARBA" id="ARBA00004922"/>
    </source>
</evidence>
<dbReference type="OrthoDB" id="10351141at2759"/>
<feature type="domain" description="Fucosyltransferase N-terminal" evidence="14">
    <location>
        <begin position="147"/>
        <end position="221"/>
    </location>
</feature>
<evidence type="ECO:0000256" key="3">
    <source>
        <dbReference type="ARBA" id="ARBA00022676"/>
    </source>
</evidence>
<dbReference type="EC" id="2.4.1.-" evidence="11"/>
<dbReference type="InterPro" id="IPR001503">
    <property type="entry name" value="Glyco_trans_10"/>
</dbReference>
<comment type="subcellular location">
    <subcellularLocation>
        <location evidence="10">Endomembrane system</location>
        <topology evidence="10">Single-pass type II membrane protein</topology>
    </subcellularLocation>
    <subcellularLocation>
        <location evidence="11">Golgi apparatus</location>
        <location evidence="11">Golgi stack membrane</location>
        <topology evidence="11">Single-pass type II membrane protein</topology>
    </subcellularLocation>
</comment>
<keyword evidence="9" id="KW-0325">Glycoprotein</keyword>
<evidence type="ECO:0000256" key="4">
    <source>
        <dbReference type="ARBA" id="ARBA00022679"/>
    </source>
</evidence>
<dbReference type="GO" id="GO:0032580">
    <property type="term" value="C:Golgi cisterna membrane"/>
    <property type="evidence" value="ECO:0007669"/>
    <property type="project" value="UniProtKB-SubCell"/>
</dbReference>
<evidence type="ECO:0000256" key="5">
    <source>
        <dbReference type="ARBA" id="ARBA00022692"/>
    </source>
</evidence>
<dbReference type="FunFam" id="3.40.50.11660:FF:000002">
    <property type="entry name" value="Alpha-(1,3)-fucosyltransferase"/>
    <property type="match status" value="1"/>
</dbReference>
<organism evidence="15 16">
    <name type="scientific">Stichopus japonicus</name>
    <name type="common">Sea cucumber</name>
    <dbReference type="NCBI Taxonomy" id="307972"/>
    <lineage>
        <taxon>Eukaryota</taxon>
        <taxon>Metazoa</taxon>
        <taxon>Echinodermata</taxon>
        <taxon>Eleutherozoa</taxon>
        <taxon>Echinozoa</taxon>
        <taxon>Holothuroidea</taxon>
        <taxon>Aspidochirotacea</taxon>
        <taxon>Aspidochirotida</taxon>
        <taxon>Stichopodidae</taxon>
        <taxon>Apostichopus</taxon>
    </lineage>
</organism>
<keyword evidence="7 11" id="KW-1133">Transmembrane helix</keyword>
<proteinExistence type="inferred from homology"/>
<comment type="pathway">
    <text evidence="1">Protein modification; protein glycosylation.</text>
</comment>
<evidence type="ECO:0000256" key="7">
    <source>
        <dbReference type="ARBA" id="ARBA00022989"/>
    </source>
</evidence>
<dbReference type="GO" id="GO:0046920">
    <property type="term" value="F:alpha-(1-&gt;3)-fucosyltransferase activity"/>
    <property type="evidence" value="ECO:0007669"/>
    <property type="project" value="TreeGrafter"/>
</dbReference>
<comment type="similarity">
    <text evidence="2 11">Belongs to the glycosyltransferase 10 family.</text>
</comment>
<feature type="domain" description="Fucosyltransferase C-terminal" evidence="13">
    <location>
        <begin position="241"/>
        <end position="410"/>
    </location>
</feature>
<dbReference type="Proteomes" id="UP000230750">
    <property type="component" value="Unassembled WGS sequence"/>
</dbReference>
<dbReference type="InterPro" id="IPR031481">
    <property type="entry name" value="Glyco_tran_10_N"/>
</dbReference>
<dbReference type="Gene3D" id="3.40.50.11660">
    <property type="entry name" value="Glycosyl transferase family 10, C-terminal domain"/>
    <property type="match status" value="1"/>
</dbReference>
<keyword evidence="6" id="KW-0735">Signal-anchor</keyword>
<evidence type="ECO:0000256" key="8">
    <source>
        <dbReference type="ARBA" id="ARBA00023136"/>
    </source>
</evidence>
<reference evidence="15 16" key="1">
    <citation type="journal article" date="2017" name="PLoS Biol.">
        <title>The sea cucumber genome provides insights into morphological evolution and visceral regeneration.</title>
        <authorList>
            <person name="Zhang X."/>
            <person name="Sun L."/>
            <person name="Yuan J."/>
            <person name="Sun Y."/>
            <person name="Gao Y."/>
            <person name="Zhang L."/>
            <person name="Li S."/>
            <person name="Dai H."/>
            <person name="Hamel J.F."/>
            <person name="Liu C."/>
            <person name="Yu Y."/>
            <person name="Liu S."/>
            <person name="Lin W."/>
            <person name="Guo K."/>
            <person name="Jin S."/>
            <person name="Xu P."/>
            <person name="Storey K.B."/>
            <person name="Huan P."/>
            <person name="Zhang T."/>
            <person name="Zhou Y."/>
            <person name="Zhang J."/>
            <person name="Lin C."/>
            <person name="Li X."/>
            <person name="Xing L."/>
            <person name="Huo D."/>
            <person name="Sun M."/>
            <person name="Wang L."/>
            <person name="Mercier A."/>
            <person name="Li F."/>
            <person name="Yang H."/>
            <person name="Xiang J."/>
        </authorList>
    </citation>
    <scope>NUCLEOTIDE SEQUENCE [LARGE SCALE GENOMIC DNA]</scope>
    <source>
        <strain evidence="15">Shaxun</strain>
        <tissue evidence="15">Muscle</tissue>
    </source>
</reference>
<dbReference type="InterPro" id="IPR038577">
    <property type="entry name" value="GT10-like_C_sf"/>
</dbReference>
<sequence>MLWRLRKAKTFFRVSLVLNIVIVVYICINRSTSRSTISELSARDLPYLGRKELPSTQVERRVVTTPPLRSNTSTPTDIIERPKPKTQPPKCYKRFLLFGLRQHWFEFCSFEEFSQYKYLISFPRVLHCPIVDCYVILSYSLEAKDIPGNDVVLFTDVYQWLTPEMWDWAYGNRTEGQSWVMITEESPLYGPGVQPPNKYADNVFDFIDSYKTDSDFVHPYGYYKVYQGQAPTKFDTAALLASKSKFLAWMGSHCETLQWNRQLFVDDIGGVVRIDKYGKCGDTEIPWNNFQALKEILTPYKFYLSLENSCCEDYVTEKFWRTLELGLVPIVVGAPYDHYLKVAPPHSFIHPDQFDSLEEMALHLVQVNANQEKYLEYFKWKNMGELVSHGQEEHYVRPLTNQTQCDILEKHVKLTDIPHKKRDFFGQEWYGSCVQCGTKPWMQKYMLDRNSARANKDIWA</sequence>
<evidence type="ECO:0000256" key="11">
    <source>
        <dbReference type="RuleBase" id="RU003832"/>
    </source>
</evidence>
<dbReference type="EMBL" id="MRZV01000354">
    <property type="protein sequence ID" value="PIK51848.1"/>
    <property type="molecule type" value="Genomic_DNA"/>
</dbReference>
<dbReference type="SUPFAM" id="SSF53756">
    <property type="entry name" value="UDP-Glycosyltransferase/glycogen phosphorylase"/>
    <property type="match status" value="1"/>
</dbReference>
<keyword evidence="4 11" id="KW-0808">Transferase</keyword>
<name>A0A2G8KV03_STIJA</name>
<keyword evidence="5 11" id="KW-0812">Transmembrane</keyword>
<keyword evidence="16" id="KW-1185">Reference proteome</keyword>
<keyword evidence="3 11" id="KW-0328">Glycosyltransferase</keyword>
<dbReference type="UniPathway" id="UPA00378"/>
<dbReference type="PANTHER" id="PTHR11929:SF145">
    <property type="entry name" value="ALPHA-(1,3)-FUCOSYLTRANSFERASE FUT-1"/>
    <property type="match status" value="1"/>
</dbReference>
<dbReference type="Pfam" id="PF00852">
    <property type="entry name" value="Glyco_transf_10"/>
    <property type="match status" value="1"/>
</dbReference>
<keyword evidence="11" id="KW-0333">Golgi apparatus</keyword>
<evidence type="ECO:0000256" key="12">
    <source>
        <dbReference type="SAM" id="MobiDB-lite"/>
    </source>
</evidence>
<evidence type="ECO:0000259" key="14">
    <source>
        <dbReference type="Pfam" id="PF17039"/>
    </source>
</evidence>
<gene>
    <name evidence="15" type="ORF">BSL78_11266</name>
</gene>
<comment type="caution">
    <text evidence="15">The sequence shown here is derived from an EMBL/GenBank/DDBJ whole genome shotgun (WGS) entry which is preliminary data.</text>
</comment>
<evidence type="ECO:0000256" key="10">
    <source>
        <dbReference type="ARBA" id="ARBA00060399"/>
    </source>
</evidence>
<feature type="compositionally biased region" description="Polar residues" evidence="12">
    <location>
        <begin position="67"/>
        <end position="76"/>
    </location>
</feature>
<evidence type="ECO:0000256" key="9">
    <source>
        <dbReference type="ARBA" id="ARBA00023180"/>
    </source>
</evidence>
<evidence type="ECO:0000256" key="2">
    <source>
        <dbReference type="ARBA" id="ARBA00008919"/>
    </source>
</evidence>
<feature type="transmembrane region" description="Helical" evidence="11">
    <location>
        <begin position="12"/>
        <end position="31"/>
    </location>
</feature>
<dbReference type="AlphaFoldDB" id="A0A2G8KV03"/>
<dbReference type="PANTHER" id="PTHR11929">
    <property type="entry name" value="ALPHA- 1,3 -FUCOSYLTRANSFERASE"/>
    <property type="match status" value="1"/>
</dbReference>
<dbReference type="InterPro" id="IPR055270">
    <property type="entry name" value="Glyco_tran_10_C"/>
</dbReference>
<accession>A0A2G8KV03</accession>
<evidence type="ECO:0000259" key="13">
    <source>
        <dbReference type="Pfam" id="PF00852"/>
    </source>
</evidence>
<dbReference type="Pfam" id="PF17039">
    <property type="entry name" value="Glyco_tran_10_N"/>
    <property type="match status" value="1"/>
</dbReference>
<feature type="region of interest" description="Disordered" evidence="12">
    <location>
        <begin position="66"/>
        <end position="86"/>
    </location>
</feature>
<evidence type="ECO:0000313" key="15">
    <source>
        <dbReference type="EMBL" id="PIK51848.1"/>
    </source>
</evidence>